<keyword evidence="4" id="KW-1185">Reference proteome</keyword>
<dbReference type="EMBL" id="CAJNNV010031594">
    <property type="protein sequence ID" value="CAE8637013.1"/>
    <property type="molecule type" value="Genomic_DNA"/>
</dbReference>
<feature type="compositionally biased region" description="Basic and acidic residues" evidence="2">
    <location>
        <begin position="233"/>
        <end position="244"/>
    </location>
</feature>
<dbReference type="Proteomes" id="UP000654075">
    <property type="component" value="Unassembled WGS sequence"/>
</dbReference>
<feature type="compositionally biased region" description="Pro residues" evidence="2">
    <location>
        <begin position="403"/>
        <end position="420"/>
    </location>
</feature>
<feature type="compositionally biased region" description="Low complexity" evidence="2">
    <location>
        <begin position="792"/>
        <end position="802"/>
    </location>
</feature>
<feature type="compositionally biased region" description="Basic and acidic residues" evidence="2">
    <location>
        <begin position="702"/>
        <end position="712"/>
    </location>
</feature>
<feature type="compositionally biased region" description="Low complexity" evidence="2">
    <location>
        <begin position="641"/>
        <end position="662"/>
    </location>
</feature>
<feature type="region of interest" description="Disordered" evidence="2">
    <location>
        <begin position="641"/>
        <end position="715"/>
    </location>
</feature>
<feature type="compositionally biased region" description="Basic and acidic residues" evidence="2">
    <location>
        <begin position="544"/>
        <end position="557"/>
    </location>
</feature>
<comment type="caution">
    <text evidence="3">The sequence shown here is derived from an EMBL/GenBank/DDBJ whole genome shotgun (WGS) entry which is preliminary data.</text>
</comment>
<dbReference type="OMA" id="SWVSGDM"/>
<evidence type="ECO:0000313" key="3">
    <source>
        <dbReference type="EMBL" id="CAE8637013.1"/>
    </source>
</evidence>
<evidence type="ECO:0000313" key="4">
    <source>
        <dbReference type="Proteomes" id="UP000654075"/>
    </source>
</evidence>
<feature type="region of interest" description="Disordered" evidence="2">
    <location>
        <begin position="384"/>
        <end position="557"/>
    </location>
</feature>
<evidence type="ECO:0000256" key="2">
    <source>
        <dbReference type="SAM" id="MobiDB-lite"/>
    </source>
</evidence>
<feature type="region of interest" description="Disordered" evidence="2">
    <location>
        <begin position="205"/>
        <end position="283"/>
    </location>
</feature>
<sequence>MAMRYVMAQQLGQRPVGAAVPPRANSAVRQQLCALRCRQQQDDECDVHWQLAACLWQWQQGRFAFGDVQRGTPEEFDSDLSRWPPSPDSARNSAELVEKRFEDLEARLERAEGLIQGLLRLGQGGGFAAPHGKQTVIRGTSPKHSAQPQVATEAGPRADAQRPASAGKLQAPPGHPRPASAPPRRKGILAPATSATRNLQARTLAEDAPAAGAAVRISSSTGTPESGYLEPIISKEEAPLERSKSQSFEGALGGAEDAQREAPASQSPIGGSPSTASSPQNLCPQQDCTGVDLEIGCKVNYYDDETWIGSVVNFDRQGVPRVSWVSGDMAGKTRSAGAKFLRVVSVDADGASDSLPGAASKEEAPAALAIEEVARPVAAASEALVASEPTASPAAPPDAASPTPQPPDDSQPAVAQPPPKQRAQSQLNSPPQPPAPKQRAQSQLNSPPQPPAPKQRAQSQLNSPPQPPAPKQRAESQLNSPPQPPAPRQRAESQLNSPPQPPAPKQRAESQLNSPPQPPAPKQRAESQLNSPPQPPAPVPKRYPRQDCEGKLLDEGSRVQYHDDASWTGSVVGFDKQGVPRVSWVSGDMAGKTRPAGAKFLRVVSVDADGASDSLPGAASKEEAPAALAIEEVARPVAAASEALVASEPTASPAAPPDAASPTPQPPDESQPAVAQPPPKQRAQSQLISPPQPPAPVPKQYPRQDCEGKLLDEASQVQYHDDASWTGSVVGFDKQGVPRVSWVSGDMAGKTRSAGAKFLRVVSVDADRVSDSLPGAASKEEAPGVHTGDAGEAAFEPRPAEAAELEEAEAPLSDIPFQGAEEGKWEGLGGLFD</sequence>
<protein>
    <submittedName>
        <fullName evidence="3">Uncharacterized protein</fullName>
    </submittedName>
</protein>
<feature type="compositionally biased region" description="Low complexity" evidence="2">
    <location>
        <begin position="384"/>
        <end position="402"/>
    </location>
</feature>
<dbReference type="AlphaFoldDB" id="A0A813HGA1"/>
<evidence type="ECO:0000256" key="1">
    <source>
        <dbReference type="SAM" id="Coils"/>
    </source>
</evidence>
<name>A0A813HGA1_POLGL</name>
<reference evidence="3" key="1">
    <citation type="submission" date="2021-02" db="EMBL/GenBank/DDBJ databases">
        <authorList>
            <person name="Dougan E. K."/>
            <person name="Rhodes N."/>
            <person name="Thang M."/>
            <person name="Chan C."/>
        </authorList>
    </citation>
    <scope>NUCLEOTIDE SEQUENCE</scope>
</reference>
<feature type="compositionally biased region" description="Pro residues" evidence="2">
    <location>
        <begin position="663"/>
        <end position="680"/>
    </location>
</feature>
<keyword evidence="1" id="KW-0175">Coiled coil</keyword>
<feature type="compositionally biased region" description="Low complexity" evidence="2">
    <location>
        <begin position="437"/>
        <end position="446"/>
    </location>
</feature>
<feature type="region of interest" description="Disordered" evidence="2">
    <location>
        <begin position="770"/>
        <end position="833"/>
    </location>
</feature>
<feature type="region of interest" description="Disordered" evidence="2">
    <location>
        <begin position="130"/>
        <end position="186"/>
    </location>
</feature>
<feature type="compositionally biased region" description="Pro residues" evidence="2">
    <location>
        <begin position="532"/>
        <end position="541"/>
    </location>
</feature>
<gene>
    <name evidence="3" type="ORF">PGLA1383_LOCUS52413</name>
</gene>
<feature type="compositionally biased region" description="Pro residues" evidence="2">
    <location>
        <begin position="690"/>
        <end position="699"/>
    </location>
</feature>
<feature type="compositionally biased region" description="Polar residues" evidence="2">
    <location>
        <begin position="264"/>
        <end position="283"/>
    </location>
</feature>
<organism evidence="3 4">
    <name type="scientific">Polarella glacialis</name>
    <name type="common">Dinoflagellate</name>
    <dbReference type="NCBI Taxonomy" id="89957"/>
    <lineage>
        <taxon>Eukaryota</taxon>
        <taxon>Sar</taxon>
        <taxon>Alveolata</taxon>
        <taxon>Dinophyceae</taxon>
        <taxon>Suessiales</taxon>
        <taxon>Suessiaceae</taxon>
        <taxon>Polarella</taxon>
    </lineage>
</organism>
<feature type="coiled-coil region" evidence="1">
    <location>
        <begin position="94"/>
        <end position="121"/>
    </location>
</feature>
<accession>A0A813HGA1</accession>
<proteinExistence type="predicted"/>